<proteinExistence type="inferred from homology"/>
<dbReference type="SMART" id="SM00226">
    <property type="entry name" value="LMWPc"/>
    <property type="match status" value="1"/>
</dbReference>
<dbReference type="InterPro" id="IPR036196">
    <property type="entry name" value="Ptyr_pPase_sf"/>
</dbReference>
<dbReference type="InterPro" id="IPR052995">
    <property type="entry name" value="LMW-PTP"/>
</dbReference>
<protein>
    <submittedName>
        <fullName evidence="5">Low molecular weight protein-tyrosine-phosphatase</fullName>
        <ecNumber evidence="5">3.1.3.48</ecNumber>
    </submittedName>
</protein>
<comment type="similarity">
    <text evidence="1">Belongs to the low molecular weight phosphotyrosine protein phosphatase family.</text>
</comment>
<dbReference type="EC" id="3.1.3.48" evidence="5"/>
<dbReference type="Pfam" id="PF01451">
    <property type="entry name" value="LMWPc"/>
    <property type="match status" value="1"/>
</dbReference>
<feature type="active site" evidence="3">
    <location>
        <position position="18"/>
    </location>
</feature>
<dbReference type="EMBL" id="JAUOPU010000001">
    <property type="protein sequence ID" value="MDO6541079.1"/>
    <property type="molecule type" value="Genomic_DNA"/>
</dbReference>
<reference evidence="5" key="1">
    <citation type="submission" date="2023-07" db="EMBL/GenBank/DDBJ databases">
        <title>Genome content predicts the carbon catabolic preferences of heterotrophic bacteria.</title>
        <authorList>
            <person name="Gralka M."/>
        </authorList>
    </citation>
    <scope>NUCLEOTIDE SEQUENCE</scope>
    <source>
        <strain evidence="5">G2M05</strain>
    </source>
</reference>
<accession>A0AAW7Y0W9</accession>
<sequence length="157" mass="17254">MSNSSYKILVICMGNICRSPTAEAVLKKKVRDRGLHVLVESAGTISYHHGNRPDPRSVAAGEGRGYDFSGITARSIQPSDFEVFDKLLVADRNNLEDVLSICPPALHHKIALFLSYGEGELDEIPDPYYGGARGFEYVLDLVEDAADRILDSIQTTL</sequence>
<gene>
    <name evidence="5" type="ORF">Q4568_00975</name>
</gene>
<feature type="active site" description="Nucleophile" evidence="3">
    <location>
        <position position="12"/>
    </location>
</feature>
<dbReference type="RefSeq" id="WP_062688549.1">
    <property type="nucleotide sequence ID" value="NZ_AP024850.1"/>
</dbReference>
<evidence type="ECO:0000256" key="3">
    <source>
        <dbReference type="PIRSR" id="PIRSR617867-1"/>
    </source>
</evidence>
<dbReference type="InterPro" id="IPR023485">
    <property type="entry name" value="Ptyr_pPase"/>
</dbReference>
<organism evidence="5 6">
    <name type="scientific">Photobacterium sanguinicancri</name>
    <dbReference type="NCBI Taxonomy" id="875932"/>
    <lineage>
        <taxon>Bacteria</taxon>
        <taxon>Pseudomonadati</taxon>
        <taxon>Pseudomonadota</taxon>
        <taxon>Gammaproteobacteria</taxon>
        <taxon>Vibrionales</taxon>
        <taxon>Vibrionaceae</taxon>
        <taxon>Photobacterium</taxon>
    </lineage>
</organism>
<name>A0AAW7Y0W9_9GAMM</name>
<dbReference type="InterPro" id="IPR017867">
    <property type="entry name" value="Tyr_phospatase_low_mol_wt"/>
</dbReference>
<dbReference type="SUPFAM" id="SSF52788">
    <property type="entry name" value="Phosphotyrosine protein phosphatases I"/>
    <property type="match status" value="1"/>
</dbReference>
<evidence type="ECO:0000313" key="5">
    <source>
        <dbReference type="EMBL" id="MDO6541079.1"/>
    </source>
</evidence>
<feature type="domain" description="Phosphotyrosine protein phosphatase I" evidence="4">
    <location>
        <begin position="6"/>
        <end position="152"/>
    </location>
</feature>
<dbReference type="PANTHER" id="PTHR47439">
    <property type="entry name" value="LOW MOLECULAR WEIGHT PHOSPHOTYROSINE PROTEIN PHOSPHATASE-RELATED"/>
    <property type="match status" value="1"/>
</dbReference>
<keyword evidence="2 5" id="KW-0378">Hydrolase</keyword>
<dbReference type="AlphaFoldDB" id="A0AAW7Y0W9"/>
<comment type="caution">
    <text evidence="5">The sequence shown here is derived from an EMBL/GenBank/DDBJ whole genome shotgun (WGS) entry which is preliminary data.</text>
</comment>
<evidence type="ECO:0000256" key="2">
    <source>
        <dbReference type="ARBA" id="ARBA00022801"/>
    </source>
</evidence>
<feature type="active site" description="Proton donor" evidence="3">
    <location>
        <position position="126"/>
    </location>
</feature>
<dbReference type="CDD" id="cd16343">
    <property type="entry name" value="LMWPTP"/>
    <property type="match status" value="1"/>
</dbReference>
<dbReference type="Gene3D" id="3.40.50.2300">
    <property type="match status" value="1"/>
</dbReference>
<dbReference type="GO" id="GO:0004725">
    <property type="term" value="F:protein tyrosine phosphatase activity"/>
    <property type="evidence" value="ECO:0007669"/>
    <property type="project" value="UniProtKB-EC"/>
</dbReference>
<dbReference type="PANTHER" id="PTHR47439:SF1">
    <property type="entry name" value="ACID PHOSPHATASE"/>
    <property type="match status" value="1"/>
</dbReference>
<dbReference type="Proteomes" id="UP001170624">
    <property type="component" value="Unassembled WGS sequence"/>
</dbReference>
<evidence type="ECO:0000313" key="6">
    <source>
        <dbReference type="Proteomes" id="UP001170624"/>
    </source>
</evidence>
<dbReference type="PRINTS" id="PR00719">
    <property type="entry name" value="LMWPTPASE"/>
</dbReference>
<evidence type="ECO:0000256" key="1">
    <source>
        <dbReference type="ARBA" id="ARBA00011063"/>
    </source>
</evidence>
<evidence type="ECO:0000259" key="4">
    <source>
        <dbReference type="SMART" id="SM00226"/>
    </source>
</evidence>